<organism evidence="1">
    <name type="scientific">Timema cristinae</name>
    <name type="common">Walking stick</name>
    <dbReference type="NCBI Taxonomy" id="61476"/>
    <lineage>
        <taxon>Eukaryota</taxon>
        <taxon>Metazoa</taxon>
        <taxon>Ecdysozoa</taxon>
        <taxon>Arthropoda</taxon>
        <taxon>Hexapoda</taxon>
        <taxon>Insecta</taxon>
        <taxon>Pterygota</taxon>
        <taxon>Neoptera</taxon>
        <taxon>Polyneoptera</taxon>
        <taxon>Phasmatodea</taxon>
        <taxon>Timematodea</taxon>
        <taxon>Timematoidea</taxon>
        <taxon>Timematidae</taxon>
        <taxon>Timema</taxon>
    </lineage>
</organism>
<protein>
    <submittedName>
        <fullName evidence="1">Uncharacterized protein</fullName>
    </submittedName>
</protein>
<evidence type="ECO:0000313" key="1">
    <source>
        <dbReference type="EMBL" id="CAD7406520.1"/>
    </source>
</evidence>
<proteinExistence type="predicted"/>
<dbReference type="AlphaFoldDB" id="A0A7R9D3G5"/>
<accession>A0A7R9D3G5</accession>
<reference evidence="1" key="1">
    <citation type="submission" date="2020-11" db="EMBL/GenBank/DDBJ databases">
        <authorList>
            <person name="Tran Van P."/>
        </authorList>
    </citation>
    <scope>NUCLEOTIDE SEQUENCE</scope>
</reference>
<gene>
    <name evidence="1" type="ORF">TCEB3V08_LOCUS8570</name>
</gene>
<sequence length="197" mass="21999">MRHLDGLKITFVCSFGRVPSQEDVDGSSLDLTAVFISEEGTKEHEFDITEKLTDCIQTKQFEKCTSESHPHQGKKKGRWRKALHTLKPKSSKIDLKTIVPPSTDLATMTSIVIPPITLSSPSLDINHSLEQETSKASSATLLARSVGLDTSLYTTVMPLPYYASMEKVNIKRPSQNLQELSYGQINFNATYSEHKKK</sequence>
<dbReference type="EMBL" id="OC319867">
    <property type="protein sequence ID" value="CAD7406520.1"/>
    <property type="molecule type" value="Genomic_DNA"/>
</dbReference>
<name>A0A7R9D3G5_TIMCR</name>